<evidence type="ECO:0000313" key="1">
    <source>
        <dbReference type="EMBL" id="MCM2518097.1"/>
    </source>
</evidence>
<sequence length="80" mass="9509">MDALEHVLWSVCAKWTRPGFEALLELATEVHDRRRLSWLLLRRMMNDQENPLPNAQARALWWFTVAPPEWTRTHGEERNG</sequence>
<dbReference type="Proteomes" id="UP001523263">
    <property type="component" value="Unassembled WGS sequence"/>
</dbReference>
<proteinExistence type="predicted"/>
<name>A0ABT0W3D9_STRGI</name>
<evidence type="ECO:0008006" key="3">
    <source>
        <dbReference type="Google" id="ProtNLM"/>
    </source>
</evidence>
<organism evidence="1 2">
    <name type="scientific">Streptomyces griseoincarnatus</name>
    <dbReference type="NCBI Taxonomy" id="29305"/>
    <lineage>
        <taxon>Bacteria</taxon>
        <taxon>Bacillati</taxon>
        <taxon>Actinomycetota</taxon>
        <taxon>Actinomycetes</taxon>
        <taxon>Kitasatosporales</taxon>
        <taxon>Streptomycetaceae</taxon>
        <taxon>Streptomyces</taxon>
        <taxon>Streptomyces griseoincarnatus group</taxon>
    </lineage>
</organism>
<keyword evidence="2" id="KW-1185">Reference proteome</keyword>
<comment type="caution">
    <text evidence="1">The sequence shown here is derived from an EMBL/GenBank/DDBJ whole genome shotgun (WGS) entry which is preliminary data.</text>
</comment>
<gene>
    <name evidence="1" type="ORF">NC658_33525</name>
</gene>
<dbReference type="EMBL" id="JAMQBH010000035">
    <property type="protein sequence ID" value="MCM2518097.1"/>
    <property type="molecule type" value="Genomic_DNA"/>
</dbReference>
<dbReference type="RefSeq" id="WP_210962005.1">
    <property type="nucleotide sequence ID" value="NZ_JAMQBH010000035.1"/>
</dbReference>
<reference evidence="1 2" key="1">
    <citation type="submission" date="2022-06" db="EMBL/GenBank/DDBJ databases">
        <title>Whole genome sequence of Streptomyces griseoincarnatus RB7AG.</title>
        <authorList>
            <person name="Ray L."/>
            <person name="Behera S."/>
            <person name="Panda A.N."/>
        </authorList>
    </citation>
    <scope>NUCLEOTIDE SEQUENCE [LARGE SCALE GENOMIC DNA]</scope>
    <source>
        <strain evidence="1 2">RB7AG</strain>
    </source>
</reference>
<evidence type="ECO:0000313" key="2">
    <source>
        <dbReference type="Proteomes" id="UP001523263"/>
    </source>
</evidence>
<accession>A0ABT0W3D9</accession>
<protein>
    <recommendedName>
        <fullName evidence="3">Transposase</fullName>
    </recommendedName>
</protein>